<evidence type="ECO:0000313" key="1">
    <source>
        <dbReference type="EMBL" id="PNX57669.1"/>
    </source>
</evidence>
<name>A0A2K3JUD5_TRIPR</name>
<dbReference type="Proteomes" id="UP000236291">
    <property type="component" value="Unassembled WGS sequence"/>
</dbReference>
<proteinExistence type="predicted"/>
<gene>
    <name evidence="1" type="ORF">L195_g058809</name>
</gene>
<feature type="non-terminal residue" evidence="1">
    <location>
        <position position="1"/>
    </location>
</feature>
<sequence>AWHPPIGFVHTAPVQRKILLHGSAHL</sequence>
<protein>
    <submittedName>
        <fullName evidence="1">Uncharacterized protein</fullName>
    </submittedName>
</protein>
<organism evidence="1 2">
    <name type="scientific">Trifolium pratense</name>
    <name type="common">Red clover</name>
    <dbReference type="NCBI Taxonomy" id="57577"/>
    <lineage>
        <taxon>Eukaryota</taxon>
        <taxon>Viridiplantae</taxon>
        <taxon>Streptophyta</taxon>
        <taxon>Embryophyta</taxon>
        <taxon>Tracheophyta</taxon>
        <taxon>Spermatophyta</taxon>
        <taxon>Magnoliopsida</taxon>
        <taxon>eudicotyledons</taxon>
        <taxon>Gunneridae</taxon>
        <taxon>Pentapetalae</taxon>
        <taxon>rosids</taxon>
        <taxon>fabids</taxon>
        <taxon>Fabales</taxon>
        <taxon>Fabaceae</taxon>
        <taxon>Papilionoideae</taxon>
        <taxon>50 kb inversion clade</taxon>
        <taxon>NPAAA clade</taxon>
        <taxon>Hologalegina</taxon>
        <taxon>IRL clade</taxon>
        <taxon>Trifolieae</taxon>
        <taxon>Trifolium</taxon>
    </lineage>
</organism>
<comment type="caution">
    <text evidence="1">The sequence shown here is derived from an EMBL/GenBank/DDBJ whole genome shotgun (WGS) entry which is preliminary data.</text>
</comment>
<dbReference type="EMBL" id="ASHM01124482">
    <property type="protein sequence ID" value="PNX57669.1"/>
    <property type="molecule type" value="Genomic_DNA"/>
</dbReference>
<reference evidence="1 2" key="2">
    <citation type="journal article" date="2017" name="Front. Plant Sci.">
        <title>Gene Classification and Mining of Molecular Markers Useful in Red Clover (Trifolium pratense) Breeding.</title>
        <authorList>
            <person name="Istvanek J."/>
            <person name="Dluhosova J."/>
            <person name="Dluhos P."/>
            <person name="Patkova L."/>
            <person name="Nedelnik J."/>
            <person name="Repkova J."/>
        </authorList>
    </citation>
    <scope>NUCLEOTIDE SEQUENCE [LARGE SCALE GENOMIC DNA]</scope>
    <source>
        <strain evidence="2">cv. Tatra</strain>
        <tissue evidence="1">Young leaves</tissue>
    </source>
</reference>
<evidence type="ECO:0000313" key="2">
    <source>
        <dbReference type="Proteomes" id="UP000236291"/>
    </source>
</evidence>
<dbReference type="AlphaFoldDB" id="A0A2K3JUD5"/>
<reference evidence="1 2" key="1">
    <citation type="journal article" date="2014" name="Am. J. Bot.">
        <title>Genome assembly and annotation for red clover (Trifolium pratense; Fabaceae).</title>
        <authorList>
            <person name="Istvanek J."/>
            <person name="Jaros M."/>
            <person name="Krenek A."/>
            <person name="Repkova J."/>
        </authorList>
    </citation>
    <scope>NUCLEOTIDE SEQUENCE [LARGE SCALE GENOMIC DNA]</scope>
    <source>
        <strain evidence="2">cv. Tatra</strain>
        <tissue evidence="1">Young leaves</tissue>
    </source>
</reference>
<accession>A0A2K3JUD5</accession>